<evidence type="ECO:0000313" key="2">
    <source>
        <dbReference type="Proteomes" id="UP000709219"/>
    </source>
</evidence>
<dbReference type="AlphaFoldDB" id="A0A943DFY2"/>
<gene>
    <name evidence="1" type="ORF">KHX87_09530</name>
</gene>
<dbReference type="Proteomes" id="UP000709219">
    <property type="component" value="Unassembled WGS sequence"/>
</dbReference>
<proteinExistence type="predicted"/>
<reference evidence="1" key="1">
    <citation type="submission" date="2021-02" db="EMBL/GenBank/DDBJ databases">
        <title>Infant gut strain persistence is associated with maternal origin, phylogeny, and functional potential including surface adhesion and iron acquisition.</title>
        <authorList>
            <person name="Lou Y.C."/>
        </authorList>
    </citation>
    <scope>NUCLEOTIDE SEQUENCE</scope>
    <source>
        <strain evidence="1">L3_098_011G1_dasL3_098_011G1_concoct_7</strain>
    </source>
</reference>
<organism evidence="1 2">
    <name type="scientific">Streptococcus parasanguinis</name>
    <dbReference type="NCBI Taxonomy" id="1318"/>
    <lineage>
        <taxon>Bacteria</taxon>
        <taxon>Bacillati</taxon>
        <taxon>Bacillota</taxon>
        <taxon>Bacilli</taxon>
        <taxon>Lactobacillales</taxon>
        <taxon>Streptococcaceae</taxon>
        <taxon>Streptococcus</taxon>
    </lineage>
</organism>
<protein>
    <submittedName>
        <fullName evidence="1">Ribonuclease P</fullName>
    </submittedName>
</protein>
<name>A0A943DFY2_STRPA</name>
<accession>A0A943DFY2</accession>
<comment type="caution">
    <text evidence="1">The sequence shown here is derived from an EMBL/GenBank/DDBJ whole genome shotgun (WGS) entry which is preliminary data.</text>
</comment>
<evidence type="ECO:0000313" key="1">
    <source>
        <dbReference type="EMBL" id="MBS5359319.1"/>
    </source>
</evidence>
<sequence length="228" mass="25820">MAFAAIREFLKLQGMKYLAPAKAGVLASEMEQYRALAQAARKEFTDLVSAFQKRHPYLEQDRTSQWMNQAQILRPHFWAYLKGAGTMAEPMFALRLYGDAVDFGVSLEVSFIERKKDEQSLQKQQMVLTIPITQPVYYFAQKNGESQRVEGTEKNRHDLLQAVAEGAVRKVLVKYDVSLVEESSLENILDQLQEALVALEPYYLATPSGVERCSPTCICNNFAIAIDK</sequence>
<dbReference type="EMBL" id="JAGZFP010000029">
    <property type="protein sequence ID" value="MBS5359319.1"/>
    <property type="molecule type" value="Genomic_DNA"/>
</dbReference>